<keyword evidence="2" id="KW-1185">Reference proteome</keyword>
<organism evidence="1 2">
    <name type="scientific">Populus alba</name>
    <name type="common">White poplar</name>
    <dbReference type="NCBI Taxonomy" id="43335"/>
    <lineage>
        <taxon>Eukaryota</taxon>
        <taxon>Viridiplantae</taxon>
        <taxon>Streptophyta</taxon>
        <taxon>Embryophyta</taxon>
        <taxon>Tracheophyta</taxon>
        <taxon>Spermatophyta</taxon>
        <taxon>Magnoliopsida</taxon>
        <taxon>eudicotyledons</taxon>
        <taxon>Gunneridae</taxon>
        <taxon>Pentapetalae</taxon>
        <taxon>rosids</taxon>
        <taxon>fabids</taxon>
        <taxon>Malpighiales</taxon>
        <taxon>Salicaceae</taxon>
        <taxon>Saliceae</taxon>
        <taxon>Populus</taxon>
    </lineage>
</organism>
<name>A0ACC4C1U0_POPAL</name>
<accession>A0ACC4C1U0</accession>
<comment type="caution">
    <text evidence="1">The sequence shown here is derived from an EMBL/GenBank/DDBJ whole genome shotgun (WGS) entry which is preliminary data.</text>
</comment>
<protein>
    <submittedName>
        <fullName evidence="1">Uncharacterized protein</fullName>
    </submittedName>
</protein>
<sequence>MLFDECGSKDMVPWNLLLGGSEDAQKLFDEMPLKNVASWSIYHDLLVRKGIPQGPRNHRHPRISPAVFMMQNGTPEPIFDISPFPYLPSNP</sequence>
<gene>
    <name evidence="1" type="ORF">D5086_015425</name>
</gene>
<evidence type="ECO:0000313" key="2">
    <source>
        <dbReference type="Proteomes" id="UP000309997"/>
    </source>
</evidence>
<dbReference type="Proteomes" id="UP000309997">
    <property type="component" value="Unassembled WGS sequence"/>
</dbReference>
<proteinExistence type="predicted"/>
<evidence type="ECO:0000313" key="1">
    <source>
        <dbReference type="EMBL" id="KAL3584364.1"/>
    </source>
</evidence>
<reference evidence="1 2" key="1">
    <citation type="journal article" date="2024" name="Plant Biotechnol. J.">
        <title>Genome and CRISPR/Cas9 system of a widespread forest tree (Populus alba) in the world.</title>
        <authorList>
            <person name="Liu Y.J."/>
            <person name="Jiang P.F."/>
            <person name="Han X.M."/>
            <person name="Li X.Y."/>
            <person name="Wang H.M."/>
            <person name="Wang Y.J."/>
            <person name="Wang X.X."/>
            <person name="Zeng Q.Y."/>
        </authorList>
    </citation>
    <scope>NUCLEOTIDE SEQUENCE [LARGE SCALE GENOMIC DNA]</scope>
    <source>
        <strain evidence="2">cv. PAL-ZL1</strain>
    </source>
</reference>
<dbReference type="EMBL" id="RCHU02000007">
    <property type="protein sequence ID" value="KAL3584364.1"/>
    <property type="molecule type" value="Genomic_DNA"/>
</dbReference>